<proteinExistence type="predicted"/>
<evidence type="ECO:0000313" key="2">
    <source>
        <dbReference type="EMBL" id="HGQ18053.1"/>
    </source>
</evidence>
<dbReference type="AlphaFoldDB" id="A0A7J3I6G2"/>
<name>A0A7J3I6G2_9CREN</name>
<dbReference type="EMBL" id="DTAI01000044">
    <property type="protein sequence ID" value="HGN36187.1"/>
    <property type="molecule type" value="Genomic_DNA"/>
</dbReference>
<dbReference type="EMBL" id="DTBZ01000076">
    <property type="protein sequence ID" value="HGQ18053.1"/>
    <property type="molecule type" value="Genomic_DNA"/>
</dbReference>
<protein>
    <submittedName>
        <fullName evidence="1">Uncharacterized protein</fullName>
    </submittedName>
</protein>
<organism evidence="1">
    <name type="scientific">Ignisphaera aggregans</name>
    <dbReference type="NCBI Taxonomy" id="334771"/>
    <lineage>
        <taxon>Archaea</taxon>
        <taxon>Thermoproteota</taxon>
        <taxon>Thermoprotei</taxon>
        <taxon>Desulfurococcales</taxon>
        <taxon>Desulfurococcaceae</taxon>
        <taxon>Ignisphaera</taxon>
    </lineage>
</organism>
<sequence>MQSIDRSAIIKVLRNFRFIVVENSSESAILEYLRSIGIANLFQIHRIKGYTIIEPNTIICERECNPYCIESNGKSMNECLISCINACIDSKIEYILTKLS</sequence>
<comment type="caution">
    <text evidence="1">The sequence shown here is derived from an EMBL/GenBank/DDBJ whole genome shotgun (WGS) entry which is preliminary data.</text>
</comment>
<reference evidence="1" key="1">
    <citation type="journal article" date="2020" name="mSystems">
        <title>Genome- and Community-Level Interaction Insights into Carbon Utilization and Element Cycling Functions of Hydrothermarchaeota in Hydrothermal Sediment.</title>
        <authorList>
            <person name="Zhou Z."/>
            <person name="Liu Y."/>
            <person name="Xu W."/>
            <person name="Pan J."/>
            <person name="Luo Z.H."/>
            <person name="Li M."/>
        </authorList>
    </citation>
    <scope>NUCLEOTIDE SEQUENCE [LARGE SCALE GENOMIC DNA]</scope>
    <source>
        <strain evidence="1">SpSt-618</strain>
        <strain evidence="2">SpSt-657</strain>
    </source>
</reference>
<evidence type="ECO:0000313" key="1">
    <source>
        <dbReference type="EMBL" id="HGN36187.1"/>
    </source>
</evidence>
<accession>A0A7J3I6G2</accession>
<gene>
    <name evidence="1" type="ORF">ENT87_01350</name>
    <name evidence="2" type="ORF">ENU30_03605</name>
</gene>